<evidence type="ECO:0000313" key="1">
    <source>
        <dbReference type="EMBL" id="KKK78718.1"/>
    </source>
</evidence>
<dbReference type="EMBL" id="LAZR01054364">
    <property type="protein sequence ID" value="KKK78718.1"/>
    <property type="molecule type" value="Genomic_DNA"/>
</dbReference>
<organism evidence="1">
    <name type="scientific">marine sediment metagenome</name>
    <dbReference type="NCBI Taxonomy" id="412755"/>
    <lineage>
        <taxon>unclassified sequences</taxon>
        <taxon>metagenomes</taxon>
        <taxon>ecological metagenomes</taxon>
    </lineage>
</organism>
<protein>
    <submittedName>
        <fullName evidence="1">Uncharacterized protein</fullName>
    </submittedName>
</protein>
<sequence length="51" mass="6148">AEHEIIRDMESYGDVVRRAMQEPHDLRVMRTAGRRLETTPFARLARWRRNP</sequence>
<gene>
    <name evidence="1" type="ORF">LCGC14_2840760</name>
</gene>
<dbReference type="AlphaFoldDB" id="A0A0F8YBF0"/>
<reference evidence="1" key="1">
    <citation type="journal article" date="2015" name="Nature">
        <title>Complex archaea that bridge the gap between prokaryotes and eukaryotes.</title>
        <authorList>
            <person name="Spang A."/>
            <person name="Saw J.H."/>
            <person name="Jorgensen S.L."/>
            <person name="Zaremba-Niedzwiedzka K."/>
            <person name="Martijn J."/>
            <person name="Lind A.E."/>
            <person name="van Eijk R."/>
            <person name="Schleper C."/>
            <person name="Guy L."/>
            <person name="Ettema T.J."/>
        </authorList>
    </citation>
    <scope>NUCLEOTIDE SEQUENCE</scope>
</reference>
<comment type="caution">
    <text evidence="1">The sequence shown here is derived from an EMBL/GenBank/DDBJ whole genome shotgun (WGS) entry which is preliminary data.</text>
</comment>
<accession>A0A0F8YBF0</accession>
<feature type="non-terminal residue" evidence="1">
    <location>
        <position position="1"/>
    </location>
</feature>
<proteinExistence type="predicted"/>
<name>A0A0F8YBF0_9ZZZZ</name>